<keyword evidence="2" id="KW-1133">Transmembrane helix</keyword>
<keyword evidence="4" id="KW-1185">Reference proteome</keyword>
<feature type="transmembrane region" description="Helical" evidence="2">
    <location>
        <begin position="58"/>
        <end position="82"/>
    </location>
</feature>
<dbReference type="AlphaFoldDB" id="A0AAD9UHB9"/>
<protein>
    <submittedName>
        <fullName evidence="3">Uncharacterized protein</fullName>
    </submittedName>
</protein>
<accession>A0AAD9UHB9</accession>
<evidence type="ECO:0000313" key="3">
    <source>
        <dbReference type="EMBL" id="KAK2189519.1"/>
    </source>
</evidence>
<dbReference type="EMBL" id="JAODUO010000103">
    <property type="protein sequence ID" value="KAK2189519.1"/>
    <property type="molecule type" value="Genomic_DNA"/>
</dbReference>
<organism evidence="3 4">
    <name type="scientific">Ridgeia piscesae</name>
    <name type="common">Tubeworm</name>
    <dbReference type="NCBI Taxonomy" id="27915"/>
    <lineage>
        <taxon>Eukaryota</taxon>
        <taxon>Metazoa</taxon>
        <taxon>Spiralia</taxon>
        <taxon>Lophotrochozoa</taxon>
        <taxon>Annelida</taxon>
        <taxon>Polychaeta</taxon>
        <taxon>Sedentaria</taxon>
        <taxon>Canalipalpata</taxon>
        <taxon>Sabellida</taxon>
        <taxon>Siboglinidae</taxon>
        <taxon>Ridgeia</taxon>
    </lineage>
</organism>
<keyword evidence="2" id="KW-0472">Membrane</keyword>
<keyword evidence="2" id="KW-0812">Transmembrane</keyword>
<comment type="caution">
    <text evidence="3">The sequence shown here is derived from an EMBL/GenBank/DDBJ whole genome shotgun (WGS) entry which is preliminary data.</text>
</comment>
<evidence type="ECO:0000256" key="2">
    <source>
        <dbReference type="SAM" id="Phobius"/>
    </source>
</evidence>
<proteinExistence type="predicted"/>
<dbReference type="Proteomes" id="UP001209878">
    <property type="component" value="Unassembled WGS sequence"/>
</dbReference>
<reference evidence="3" key="1">
    <citation type="journal article" date="2023" name="Mol. Biol. Evol.">
        <title>Third-Generation Sequencing Reveals the Adaptive Role of the Epigenome in Three Deep-Sea Polychaetes.</title>
        <authorList>
            <person name="Perez M."/>
            <person name="Aroh O."/>
            <person name="Sun Y."/>
            <person name="Lan Y."/>
            <person name="Juniper S.K."/>
            <person name="Young C.R."/>
            <person name="Angers B."/>
            <person name="Qian P.Y."/>
        </authorList>
    </citation>
    <scope>NUCLEOTIDE SEQUENCE</scope>
    <source>
        <strain evidence="3">R07B-5</strain>
    </source>
</reference>
<feature type="region of interest" description="Disordered" evidence="1">
    <location>
        <begin position="146"/>
        <end position="166"/>
    </location>
</feature>
<feature type="compositionally biased region" description="Basic and acidic residues" evidence="1">
    <location>
        <begin position="146"/>
        <end position="163"/>
    </location>
</feature>
<name>A0AAD9UHB9_RIDPI</name>
<gene>
    <name evidence="3" type="ORF">NP493_103g00024</name>
</gene>
<evidence type="ECO:0000256" key="1">
    <source>
        <dbReference type="SAM" id="MobiDB-lite"/>
    </source>
</evidence>
<evidence type="ECO:0000313" key="4">
    <source>
        <dbReference type="Proteomes" id="UP001209878"/>
    </source>
</evidence>
<sequence length="283" mass="31463">MTEDSVSNPSAASSRLMELASRMTDQADHIQLHQRHMNPLPRNSSTMSGTESQICGTASTACAVTGISVTVFIVLVVVAVLIHRRWRSKSSGKLQYLRNLSCLKPRDTKEAIVLKSMGKCDTSHGTVNCCVASNRLSQPNAYMETKLTDGDHPTGDISKRKSNESGSQQEYCYIDIGQMDNRERLSSMTPSTIYEDIDCGHYMSSPVDRVNRFFQRATMSDNKDVIEVMENEIYDRSEEEQDCSGKIVVENDIYDSYNNADCYSPCTPEGHVYEEIGLGTGGH</sequence>